<dbReference type="SUPFAM" id="SSF57845">
    <property type="entry name" value="B-box zinc-binding domain"/>
    <property type="match status" value="1"/>
</dbReference>
<evidence type="ECO:0000256" key="1">
    <source>
        <dbReference type="ARBA" id="ARBA00022588"/>
    </source>
</evidence>
<dbReference type="PROSITE" id="PS50119">
    <property type="entry name" value="ZF_BBOX"/>
    <property type="match status" value="1"/>
</dbReference>
<dbReference type="PRINTS" id="PR01407">
    <property type="entry name" value="BUTYPHLNCDUF"/>
</dbReference>
<feature type="domain" description="B30.2/SPRY" evidence="10">
    <location>
        <begin position="355"/>
        <end position="552"/>
    </location>
</feature>
<evidence type="ECO:0000313" key="12">
    <source>
        <dbReference type="Proteomes" id="UP000472270"/>
    </source>
</evidence>
<evidence type="ECO:0000313" key="11">
    <source>
        <dbReference type="Ensembl" id="ENSSRHP00000089946.1"/>
    </source>
</evidence>
<dbReference type="Pfam" id="PF13445">
    <property type="entry name" value="zf-RING_UBOX"/>
    <property type="match status" value="1"/>
</dbReference>
<dbReference type="GO" id="GO:0045087">
    <property type="term" value="P:innate immune response"/>
    <property type="evidence" value="ECO:0007669"/>
    <property type="project" value="UniProtKB-KW"/>
</dbReference>
<dbReference type="PANTHER" id="PTHR25465:SF32">
    <property type="entry name" value="BLOODTHIRSTY-RELATED GENE FAMILY, MEMBER 16 ISOFORM X1-RELATED"/>
    <property type="match status" value="1"/>
</dbReference>
<feature type="coiled-coil region" evidence="7">
    <location>
        <begin position="260"/>
        <end position="306"/>
    </location>
</feature>
<evidence type="ECO:0000256" key="6">
    <source>
        <dbReference type="PROSITE-ProRule" id="PRU00024"/>
    </source>
</evidence>
<keyword evidence="3 6" id="KW-0863">Zinc-finger</keyword>
<keyword evidence="5" id="KW-0391">Immunity</keyword>
<keyword evidence="2" id="KW-0479">Metal-binding</keyword>
<dbReference type="GO" id="GO:0008270">
    <property type="term" value="F:zinc ion binding"/>
    <property type="evidence" value="ECO:0007669"/>
    <property type="project" value="UniProtKB-KW"/>
</dbReference>
<evidence type="ECO:0000256" key="5">
    <source>
        <dbReference type="ARBA" id="ARBA00022859"/>
    </source>
</evidence>
<dbReference type="SMART" id="SM00184">
    <property type="entry name" value="RING"/>
    <property type="match status" value="1"/>
</dbReference>
<evidence type="ECO:0000256" key="4">
    <source>
        <dbReference type="ARBA" id="ARBA00022833"/>
    </source>
</evidence>
<evidence type="ECO:0000259" key="9">
    <source>
        <dbReference type="PROSITE" id="PS50119"/>
    </source>
</evidence>
<dbReference type="SMART" id="SM00449">
    <property type="entry name" value="SPRY"/>
    <property type="match status" value="1"/>
</dbReference>
<dbReference type="InterPro" id="IPR013320">
    <property type="entry name" value="ConA-like_dom_sf"/>
</dbReference>
<dbReference type="InterPro" id="IPR043136">
    <property type="entry name" value="B30.2/SPRY_sf"/>
</dbReference>
<evidence type="ECO:0000259" key="8">
    <source>
        <dbReference type="PROSITE" id="PS50089"/>
    </source>
</evidence>
<dbReference type="Pfam" id="PF00622">
    <property type="entry name" value="SPRY"/>
    <property type="match status" value="1"/>
</dbReference>
<proteinExistence type="predicted"/>
<dbReference type="Gene3D" id="4.10.830.40">
    <property type="match status" value="1"/>
</dbReference>
<dbReference type="InterPro" id="IPR001870">
    <property type="entry name" value="B30.2/SPRY"/>
</dbReference>
<accession>A0A673MC90</accession>
<sequence>KKSRAMADFFQSQKYRQSMDDHPTLTSSSGPLAEELHCSVCLDVFTDPVSTPCGHNFCKSCLNQCWDNSQDCKCPLCKETFSKRPDLKINTALRQVAQLFQKKSSLSKSEVLCDICDERKKKALKSCLLCQTSYCETHLEFHHKIYLKKHKLLDPVKNMKDYICQKHERPLELFCRDDQTRLCVFCTDGDHKTHNTVPLEEESKEKKTQLMKTQKDMQQMILDRIKKIQDIKYFAELRNKSAERVKAANAGLFSDLMRSIKRCQAELLEMMEEKQKTAEKQDEELIQELQQEITELKMRNTELDHLLHTEDHLQLLQIDPSLCSPPHTRNWPEISMNTDVSVETLRRALTQLQETLDQKLSQTVLRKMQQYAVDVTLDPDTAHPKLILSNDGKQVRHGDIKHELPDYPERFNYSASVLGKEGFLSGRFYFEVQLKGKSQWDLGVARESINRKGKIRVSPQDGFWAVALRNGNEYWACADPCVYLSLRVKPQKVGVFVDYEEGLVTFYDVESRSQIYSFTAQSFTNRLYSYFCPFSDDTGKDSAPMIISPVNYNE</sequence>
<dbReference type="Gene3D" id="2.60.120.920">
    <property type="match status" value="1"/>
</dbReference>
<feature type="domain" description="RING-type" evidence="8">
    <location>
        <begin position="38"/>
        <end position="78"/>
    </location>
</feature>
<dbReference type="CDD" id="cd13733">
    <property type="entry name" value="SPRY_PRY_C-I_1"/>
    <property type="match status" value="1"/>
</dbReference>
<dbReference type="PROSITE" id="PS50188">
    <property type="entry name" value="B302_SPRY"/>
    <property type="match status" value="1"/>
</dbReference>
<dbReference type="SMART" id="SM00589">
    <property type="entry name" value="PRY"/>
    <property type="match status" value="1"/>
</dbReference>
<feature type="domain" description="B box-type" evidence="9">
    <location>
        <begin position="159"/>
        <end position="199"/>
    </location>
</feature>
<dbReference type="Pfam" id="PF00643">
    <property type="entry name" value="zf-B_box"/>
    <property type="match status" value="1"/>
</dbReference>
<dbReference type="Proteomes" id="UP000472270">
    <property type="component" value="Unassembled WGS sequence"/>
</dbReference>
<dbReference type="FunFam" id="2.60.120.920:FF:000004">
    <property type="entry name" value="Butyrophilin subfamily 1 member A1"/>
    <property type="match status" value="1"/>
</dbReference>
<dbReference type="PANTHER" id="PTHR25465">
    <property type="entry name" value="B-BOX DOMAIN CONTAINING"/>
    <property type="match status" value="1"/>
</dbReference>
<dbReference type="CDD" id="cd19769">
    <property type="entry name" value="Bbox2_TRIM16-like"/>
    <property type="match status" value="1"/>
</dbReference>
<protein>
    <submittedName>
        <fullName evidence="11">E3 ubiquitin-protein ligase TRIM39-like</fullName>
    </submittedName>
</protein>
<dbReference type="SMART" id="SM00336">
    <property type="entry name" value="BBOX"/>
    <property type="match status" value="2"/>
</dbReference>
<dbReference type="InterPro" id="IPR003877">
    <property type="entry name" value="SPRY_dom"/>
</dbReference>
<dbReference type="Pfam" id="PF13765">
    <property type="entry name" value="PRY"/>
    <property type="match status" value="1"/>
</dbReference>
<evidence type="ECO:0000256" key="7">
    <source>
        <dbReference type="SAM" id="Coils"/>
    </source>
</evidence>
<dbReference type="Ensembl" id="ENSSRHT00000092371.1">
    <property type="protein sequence ID" value="ENSSRHP00000089946.1"/>
    <property type="gene ID" value="ENSSRHG00000044264.1"/>
</dbReference>
<keyword evidence="7" id="KW-0175">Coiled coil</keyword>
<dbReference type="SUPFAM" id="SSF49899">
    <property type="entry name" value="Concanavalin A-like lectins/glucanases"/>
    <property type="match status" value="1"/>
</dbReference>
<dbReference type="PROSITE" id="PS50089">
    <property type="entry name" value="ZF_RING_2"/>
    <property type="match status" value="1"/>
</dbReference>
<dbReference type="InterPro" id="IPR017907">
    <property type="entry name" value="Znf_RING_CS"/>
</dbReference>
<dbReference type="SUPFAM" id="SSF57850">
    <property type="entry name" value="RING/U-box"/>
    <property type="match status" value="1"/>
</dbReference>
<dbReference type="GO" id="GO:0005737">
    <property type="term" value="C:cytoplasm"/>
    <property type="evidence" value="ECO:0007669"/>
    <property type="project" value="UniProtKB-ARBA"/>
</dbReference>
<dbReference type="Gene3D" id="3.30.160.60">
    <property type="entry name" value="Classic Zinc Finger"/>
    <property type="match status" value="1"/>
</dbReference>
<name>A0A673MC90_9TELE</name>
<keyword evidence="1" id="KW-0399">Innate immunity</keyword>
<reference evidence="11" key="1">
    <citation type="submission" date="2025-08" db="UniProtKB">
        <authorList>
            <consortium name="Ensembl"/>
        </authorList>
    </citation>
    <scope>IDENTIFICATION</scope>
</reference>
<organism evidence="11 12">
    <name type="scientific">Sinocyclocheilus rhinocerous</name>
    <dbReference type="NCBI Taxonomy" id="307959"/>
    <lineage>
        <taxon>Eukaryota</taxon>
        <taxon>Metazoa</taxon>
        <taxon>Chordata</taxon>
        <taxon>Craniata</taxon>
        <taxon>Vertebrata</taxon>
        <taxon>Euteleostomi</taxon>
        <taxon>Actinopterygii</taxon>
        <taxon>Neopterygii</taxon>
        <taxon>Teleostei</taxon>
        <taxon>Ostariophysi</taxon>
        <taxon>Cypriniformes</taxon>
        <taxon>Cyprinidae</taxon>
        <taxon>Cyprininae</taxon>
        <taxon>Sinocyclocheilus</taxon>
    </lineage>
</organism>
<dbReference type="InterPro" id="IPR058030">
    <property type="entry name" value="TRIM8/14/16/25/29/45/65_CC"/>
</dbReference>
<dbReference type="AlphaFoldDB" id="A0A673MC90"/>
<evidence type="ECO:0000259" key="10">
    <source>
        <dbReference type="PROSITE" id="PS50188"/>
    </source>
</evidence>
<keyword evidence="4" id="KW-0862">Zinc</keyword>
<dbReference type="InterPro" id="IPR051051">
    <property type="entry name" value="E3_ubiq-ligase_TRIM/RNF"/>
</dbReference>
<gene>
    <name evidence="11" type="primary">LOC107728088</name>
</gene>
<dbReference type="Gene3D" id="3.30.40.10">
    <property type="entry name" value="Zinc/RING finger domain, C3HC4 (zinc finger)"/>
    <property type="match status" value="1"/>
</dbReference>
<evidence type="ECO:0000256" key="2">
    <source>
        <dbReference type="ARBA" id="ARBA00022723"/>
    </source>
</evidence>
<dbReference type="InterPro" id="IPR003879">
    <property type="entry name" value="Butyrophylin_SPRY"/>
</dbReference>
<dbReference type="InterPro" id="IPR013083">
    <property type="entry name" value="Znf_RING/FYVE/PHD"/>
</dbReference>
<keyword evidence="12" id="KW-1185">Reference proteome</keyword>
<dbReference type="InterPro" id="IPR001841">
    <property type="entry name" value="Znf_RING"/>
</dbReference>
<evidence type="ECO:0000256" key="3">
    <source>
        <dbReference type="ARBA" id="ARBA00022771"/>
    </source>
</evidence>
<dbReference type="InterPro" id="IPR006574">
    <property type="entry name" value="PRY"/>
</dbReference>
<dbReference type="InterPro" id="IPR027370">
    <property type="entry name" value="Znf-RING_euk"/>
</dbReference>
<reference evidence="11" key="2">
    <citation type="submission" date="2025-09" db="UniProtKB">
        <authorList>
            <consortium name="Ensembl"/>
        </authorList>
    </citation>
    <scope>IDENTIFICATION</scope>
</reference>
<dbReference type="PROSITE" id="PS00518">
    <property type="entry name" value="ZF_RING_1"/>
    <property type="match status" value="1"/>
</dbReference>
<dbReference type="Pfam" id="PF25600">
    <property type="entry name" value="TRIM_CC"/>
    <property type="match status" value="1"/>
</dbReference>
<dbReference type="InterPro" id="IPR000315">
    <property type="entry name" value="Znf_B-box"/>
</dbReference>